<evidence type="ECO:0000313" key="2">
    <source>
        <dbReference type="EMBL" id="AMD90603.1"/>
    </source>
</evidence>
<dbReference type="PANTHER" id="PTHR37298">
    <property type="entry name" value="UPF0111 PROTEIN YKAA"/>
    <property type="match status" value="1"/>
</dbReference>
<dbReference type="PANTHER" id="PTHR37298:SF1">
    <property type="entry name" value="UPF0111 PROTEIN YKAA"/>
    <property type="match status" value="1"/>
</dbReference>
<dbReference type="InterPro" id="IPR018445">
    <property type="entry name" value="Put_Phosphate_transp_reg"/>
</dbReference>
<evidence type="ECO:0000256" key="1">
    <source>
        <dbReference type="ARBA" id="ARBA00008591"/>
    </source>
</evidence>
<sequence>MFAALLPKSAPFFAMLQEQNGLLRRMAGLLVEMLEDPSKMDDVHKEIAFLEEEADLLHTRIIRALSQTFITPIDREDILRINQEQEEAMDCLQSLSTRLHIFEFTRVRFPALQMARTISAMLDLTRLMLEGLAHRRDCHKTRAFRTLRGECDMLLAVGLAELMDEQQEVTPALIMQILKWSQAYERMSMLLEQVNTLAETIEEAVLKNV</sequence>
<protein>
    <recommendedName>
        <fullName evidence="4">Phosphate transport regulator</fullName>
    </recommendedName>
</protein>
<dbReference type="KEGG" id="dfi:AXF13_11015"/>
<dbReference type="InterPro" id="IPR052912">
    <property type="entry name" value="UPF0111_domain"/>
</dbReference>
<gene>
    <name evidence="2" type="ORF">AXF13_11015</name>
</gene>
<evidence type="ECO:0008006" key="4">
    <source>
        <dbReference type="Google" id="ProtNLM"/>
    </source>
</evidence>
<name>A0A109W4L3_9BACT</name>
<keyword evidence="3" id="KW-1185">Reference proteome</keyword>
<dbReference type="Gene3D" id="1.20.58.220">
    <property type="entry name" value="Phosphate transport system protein phou homolog 2, domain 2"/>
    <property type="match status" value="1"/>
</dbReference>
<dbReference type="AlphaFoldDB" id="A0A109W4L3"/>
<dbReference type="RefSeq" id="WP_008681892.1">
    <property type="nucleotide sequence ID" value="NZ_CP014229.1"/>
</dbReference>
<dbReference type="EMBL" id="CP014229">
    <property type="protein sequence ID" value="AMD90603.1"/>
    <property type="molecule type" value="Genomic_DNA"/>
</dbReference>
<dbReference type="InterPro" id="IPR038078">
    <property type="entry name" value="PhoU-like_sf"/>
</dbReference>
<dbReference type="Pfam" id="PF01865">
    <property type="entry name" value="PhoU_div"/>
    <property type="match status" value="1"/>
</dbReference>
<dbReference type="STRING" id="44742.AXF13_11015"/>
<proteinExistence type="inferred from homology"/>
<reference evidence="3" key="1">
    <citation type="submission" date="2016-02" db="EMBL/GenBank/DDBJ databases">
        <authorList>
            <person name="Holder M.E."/>
            <person name="Ajami N.J."/>
            <person name="Petrosino J.F."/>
        </authorList>
    </citation>
    <scope>NUCLEOTIDE SEQUENCE [LARGE SCALE GENOMIC DNA]</scope>
    <source>
        <strain evidence="3">CCUG 45958</strain>
    </source>
</reference>
<dbReference type="Proteomes" id="UP000069241">
    <property type="component" value="Chromosome"/>
</dbReference>
<evidence type="ECO:0000313" key="3">
    <source>
        <dbReference type="Proteomes" id="UP000069241"/>
    </source>
</evidence>
<accession>A0A109W4L3</accession>
<comment type="similarity">
    <text evidence="1">Belongs to the UPF0111 family.</text>
</comment>
<organism evidence="2 3">
    <name type="scientific">Desulfovibrio fairfieldensis</name>
    <dbReference type="NCBI Taxonomy" id="44742"/>
    <lineage>
        <taxon>Bacteria</taxon>
        <taxon>Pseudomonadati</taxon>
        <taxon>Thermodesulfobacteriota</taxon>
        <taxon>Desulfovibrionia</taxon>
        <taxon>Desulfovibrionales</taxon>
        <taxon>Desulfovibrionaceae</taxon>
        <taxon>Desulfovibrio</taxon>
    </lineage>
</organism>